<dbReference type="GO" id="GO:0003677">
    <property type="term" value="F:DNA binding"/>
    <property type="evidence" value="ECO:0007669"/>
    <property type="project" value="InterPro"/>
</dbReference>
<evidence type="ECO:0000313" key="8">
    <source>
        <dbReference type="Proteomes" id="UP000092612"/>
    </source>
</evidence>
<dbReference type="GO" id="GO:0016987">
    <property type="term" value="F:sigma factor activity"/>
    <property type="evidence" value="ECO:0007669"/>
    <property type="project" value="UniProtKB-KW"/>
</dbReference>
<feature type="domain" description="RNA polymerase sigma-70 region 2" evidence="5">
    <location>
        <begin position="27"/>
        <end position="91"/>
    </location>
</feature>
<dbReference type="GO" id="GO:0006352">
    <property type="term" value="P:DNA-templated transcription initiation"/>
    <property type="evidence" value="ECO:0007669"/>
    <property type="project" value="InterPro"/>
</dbReference>
<dbReference type="Gene3D" id="1.10.1740.10">
    <property type="match status" value="1"/>
</dbReference>
<dbReference type="Proteomes" id="UP000092612">
    <property type="component" value="Unassembled WGS sequence"/>
</dbReference>
<reference evidence="8" key="1">
    <citation type="submission" date="2016-02" db="EMBL/GenBank/DDBJ databases">
        <title>Paenibacillus sp. LPB0068, isolated from Crassostrea gigas.</title>
        <authorList>
            <person name="Shin S.-K."/>
            <person name="Yi H."/>
        </authorList>
    </citation>
    <scope>NUCLEOTIDE SEQUENCE [LARGE SCALE GENOMIC DNA]</scope>
    <source>
        <strain evidence="8">KCTC 23969</strain>
    </source>
</reference>
<dbReference type="InterPro" id="IPR014284">
    <property type="entry name" value="RNA_pol_sigma-70_dom"/>
</dbReference>
<dbReference type="InterPro" id="IPR007627">
    <property type="entry name" value="RNA_pol_sigma70_r2"/>
</dbReference>
<feature type="domain" description="RNA polymerase sigma factor 70 region 4 type 2" evidence="6">
    <location>
        <begin position="126"/>
        <end position="171"/>
    </location>
</feature>
<dbReference type="PANTHER" id="PTHR43133">
    <property type="entry name" value="RNA POLYMERASE ECF-TYPE SIGMA FACTO"/>
    <property type="match status" value="1"/>
</dbReference>
<dbReference type="Pfam" id="PF04542">
    <property type="entry name" value="Sigma70_r2"/>
    <property type="match status" value="1"/>
</dbReference>
<keyword evidence="4" id="KW-0804">Transcription</keyword>
<evidence type="ECO:0000259" key="5">
    <source>
        <dbReference type="Pfam" id="PF04542"/>
    </source>
</evidence>
<dbReference type="InterPro" id="IPR013324">
    <property type="entry name" value="RNA_pol_sigma_r3/r4-like"/>
</dbReference>
<dbReference type="EMBL" id="LSFL01000011">
    <property type="protein sequence ID" value="OBY66854.1"/>
    <property type="molecule type" value="Genomic_DNA"/>
</dbReference>
<gene>
    <name evidence="7" type="ORF">LPB301_05350</name>
</gene>
<evidence type="ECO:0000256" key="2">
    <source>
        <dbReference type="ARBA" id="ARBA00023015"/>
    </source>
</evidence>
<dbReference type="InterPro" id="IPR036388">
    <property type="entry name" value="WH-like_DNA-bd_sf"/>
</dbReference>
<evidence type="ECO:0000259" key="6">
    <source>
        <dbReference type="Pfam" id="PF08281"/>
    </source>
</evidence>
<dbReference type="SUPFAM" id="SSF88659">
    <property type="entry name" value="Sigma3 and sigma4 domains of RNA polymerase sigma factors"/>
    <property type="match status" value="1"/>
</dbReference>
<proteinExistence type="inferred from homology"/>
<accession>A0A1B8U4U5</accession>
<protein>
    <submittedName>
        <fullName evidence="7">RNA polymerase subunit sigma-70</fullName>
    </submittedName>
</protein>
<dbReference type="InterPro" id="IPR039425">
    <property type="entry name" value="RNA_pol_sigma-70-like"/>
</dbReference>
<keyword evidence="3" id="KW-0731">Sigma factor</keyword>
<sequence length="179" mass="21350">MSKDAELVKKLKNPALKDTAFSELLNVYQERLYWHIRKIVGTHENADDVLQNTFIRIYKSIANFQEKSSLHTWMYRIAYNESIRFLDKNKKRSHQNLETVSETTLQVLFEDEYFDGDEIQKKLNTIIDGFKEKQKRVFQMKYFDDLSFRQISEVLDVSESTLKSIYYAAVKIIEQKIFL</sequence>
<dbReference type="STRING" id="996801.BW723_00605"/>
<evidence type="ECO:0000256" key="3">
    <source>
        <dbReference type="ARBA" id="ARBA00023082"/>
    </source>
</evidence>
<evidence type="ECO:0000256" key="4">
    <source>
        <dbReference type="ARBA" id="ARBA00023163"/>
    </source>
</evidence>
<dbReference type="Pfam" id="PF08281">
    <property type="entry name" value="Sigma70_r4_2"/>
    <property type="match status" value="1"/>
</dbReference>
<dbReference type="SUPFAM" id="SSF88946">
    <property type="entry name" value="Sigma2 domain of RNA polymerase sigma factors"/>
    <property type="match status" value="1"/>
</dbReference>
<comment type="caution">
    <text evidence="7">The sequence shown here is derived from an EMBL/GenBank/DDBJ whole genome shotgun (WGS) entry which is preliminary data.</text>
</comment>
<evidence type="ECO:0000313" key="7">
    <source>
        <dbReference type="EMBL" id="OBY66854.1"/>
    </source>
</evidence>
<dbReference type="InterPro" id="IPR013249">
    <property type="entry name" value="RNA_pol_sigma70_r4_t2"/>
</dbReference>
<comment type="similarity">
    <text evidence="1">Belongs to the sigma-70 factor family. ECF subfamily.</text>
</comment>
<organism evidence="7 8">
    <name type="scientific">Polaribacter reichenbachii</name>
    <dbReference type="NCBI Taxonomy" id="996801"/>
    <lineage>
        <taxon>Bacteria</taxon>
        <taxon>Pseudomonadati</taxon>
        <taxon>Bacteroidota</taxon>
        <taxon>Flavobacteriia</taxon>
        <taxon>Flavobacteriales</taxon>
        <taxon>Flavobacteriaceae</taxon>
    </lineage>
</organism>
<keyword evidence="2" id="KW-0805">Transcription regulation</keyword>
<dbReference type="Gene3D" id="1.10.10.10">
    <property type="entry name" value="Winged helix-like DNA-binding domain superfamily/Winged helix DNA-binding domain"/>
    <property type="match status" value="1"/>
</dbReference>
<dbReference type="InterPro" id="IPR013325">
    <property type="entry name" value="RNA_pol_sigma_r2"/>
</dbReference>
<evidence type="ECO:0000256" key="1">
    <source>
        <dbReference type="ARBA" id="ARBA00010641"/>
    </source>
</evidence>
<dbReference type="PANTHER" id="PTHR43133:SF51">
    <property type="entry name" value="RNA POLYMERASE SIGMA FACTOR"/>
    <property type="match status" value="1"/>
</dbReference>
<dbReference type="OrthoDB" id="9780326at2"/>
<dbReference type="AlphaFoldDB" id="A0A1B8U4U5"/>
<dbReference type="KEGG" id="prn:BW723_00605"/>
<keyword evidence="8" id="KW-1185">Reference proteome</keyword>
<dbReference type="NCBIfam" id="TIGR02937">
    <property type="entry name" value="sigma70-ECF"/>
    <property type="match status" value="1"/>
</dbReference>
<name>A0A1B8U4U5_9FLAO</name>